<dbReference type="InterPro" id="IPR009091">
    <property type="entry name" value="RCC1/BLIP-II"/>
</dbReference>
<dbReference type="GO" id="GO:0005085">
    <property type="term" value="F:guanyl-nucleotide exchange factor activity"/>
    <property type="evidence" value="ECO:0007669"/>
    <property type="project" value="TreeGrafter"/>
</dbReference>
<proteinExistence type="predicted"/>
<dbReference type="SUPFAM" id="SSF50985">
    <property type="entry name" value="RCC1/BLIP-II"/>
    <property type="match status" value="1"/>
</dbReference>
<dbReference type="Gene3D" id="2.130.10.30">
    <property type="entry name" value="Regulator of chromosome condensation 1/beta-lactamase-inhibitor protein II"/>
    <property type="match status" value="1"/>
</dbReference>
<dbReference type="Proteomes" id="UP000825379">
    <property type="component" value="Plasmid pAA1-1b"/>
</dbReference>
<evidence type="ECO:0000313" key="1">
    <source>
        <dbReference type="EMBL" id="BCZ87943.1"/>
    </source>
</evidence>
<reference evidence="1" key="1">
    <citation type="submission" date="2021-07" db="EMBL/GenBank/DDBJ databases">
        <title>Complete genome sequences of four Thermus thermophilus strains isolated from Arima Hot Spring in Japan.</title>
        <authorList>
            <person name="Tomariguchi N."/>
            <person name="Ueno Y."/>
            <person name="Miyazaki K."/>
        </authorList>
    </citation>
    <scope>NUCLEOTIDE SEQUENCE</scope>
    <source>
        <strain evidence="1">AA1-1</strain>
        <plasmid evidence="1">pAA1-1b</plasmid>
    </source>
</reference>
<geneLocation type="plasmid" evidence="1 2">
    <name>pAA1-1b</name>
</geneLocation>
<dbReference type="Pfam" id="PF00415">
    <property type="entry name" value="RCC1"/>
    <property type="match status" value="3"/>
</dbReference>
<dbReference type="AlphaFoldDB" id="A0AAD1KVT2"/>
<dbReference type="InterPro" id="IPR051553">
    <property type="entry name" value="Ran_GTPase-activating"/>
</dbReference>
<dbReference type="InterPro" id="IPR000408">
    <property type="entry name" value="Reg_chr_condens"/>
</dbReference>
<dbReference type="PANTHER" id="PTHR45982">
    <property type="entry name" value="REGULATOR OF CHROMOSOME CONDENSATION"/>
    <property type="match status" value="1"/>
</dbReference>
<protein>
    <submittedName>
        <fullName evidence="1">Uncharacterized protein</fullName>
    </submittedName>
</protein>
<dbReference type="PRINTS" id="PR00633">
    <property type="entry name" value="RCCNDNSATION"/>
</dbReference>
<sequence length="340" mass="35446">MSPSFVVLPVVVDSSGSLPEEVRLQGPAGTSFSASPSAPWLQVTPTSGQIPPGGVAVLEVRAASCASPAQLPNQTAAVLAVDVGGTSLSVQVLRYCLHRYRAVGAGYFHTLAVREDGHLFAWGQNNGGQLGDGTYQSRATPVQVQGIAGVREATGGLDFTVILKEDGTVWSVGANNYGQLGDGTLVSRTQPVQVQTATGPLTNVVAVAAGGRHALALTQTGAVYAWGRGEEGQLGQGQYQKSTVAVRVHDPGDPTGWLTGVTTIATGYESSYALKGGAVYSWGDNGHGQVDPTDPGLTKRNLPDLLPNLPTVRKISVKWNTGFAQDANGTWWAGRVRIYV</sequence>
<evidence type="ECO:0000313" key="2">
    <source>
        <dbReference type="Proteomes" id="UP000825379"/>
    </source>
</evidence>
<dbReference type="GO" id="GO:0005737">
    <property type="term" value="C:cytoplasm"/>
    <property type="evidence" value="ECO:0007669"/>
    <property type="project" value="TreeGrafter"/>
</dbReference>
<dbReference type="EMBL" id="AP024927">
    <property type="protein sequence ID" value="BCZ87943.1"/>
    <property type="molecule type" value="Genomic_DNA"/>
</dbReference>
<dbReference type="PROSITE" id="PS00626">
    <property type="entry name" value="RCC1_2"/>
    <property type="match status" value="2"/>
</dbReference>
<dbReference type="PROSITE" id="PS50012">
    <property type="entry name" value="RCC1_3"/>
    <property type="match status" value="3"/>
</dbReference>
<organism evidence="1 2">
    <name type="scientific">Thermus thermophilus</name>
    <dbReference type="NCBI Taxonomy" id="274"/>
    <lineage>
        <taxon>Bacteria</taxon>
        <taxon>Thermotogati</taxon>
        <taxon>Deinococcota</taxon>
        <taxon>Deinococci</taxon>
        <taxon>Thermales</taxon>
        <taxon>Thermaceae</taxon>
        <taxon>Thermus</taxon>
    </lineage>
</organism>
<accession>A0AAD1KVT2</accession>
<name>A0AAD1KVT2_THETH</name>
<dbReference type="PANTHER" id="PTHR45982:SF1">
    <property type="entry name" value="REGULATOR OF CHROMOSOME CONDENSATION"/>
    <property type="match status" value="1"/>
</dbReference>
<gene>
    <name evidence="1" type="ORF">TthAA11_21250</name>
</gene>
<keyword evidence="1" id="KW-0614">Plasmid</keyword>